<comment type="catalytic activity">
    <reaction evidence="7">
        <text>myo-inositol(out) + H(+)(out) = myo-inositol(in) + H(+)(in)</text>
        <dbReference type="Rhea" id="RHEA:60364"/>
        <dbReference type="ChEBI" id="CHEBI:15378"/>
        <dbReference type="ChEBI" id="CHEBI:17268"/>
    </reaction>
</comment>
<dbReference type="InterPro" id="IPR005829">
    <property type="entry name" value="Sugar_transporter_CS"/>
</dbReference>
<evidence type="ECO:0000313" key="11">
    <source>
        <dbReference type="EMBL" id="WAQ83028.1"/>
    </source>
</evidence>
<feature type="transmembrane region" description="Helical" evidence="9">
    <location>
        <begin position="193"/>
        <end position="213"/>
    </location>
</feature>
<evidence type="ECO:0000256" key="2">
    <source>
        <dbReference type="ARBA" id="ARBA00010992"/>
    </source>
</evidence>
<feature type="transmembrane region" description="Helical" evidence="9">
    <location>
        <begin position="312"/>
        <end position="333"/>
    </location>
</feature>
<organism evidence="11 12">
    <name type="scientific">Puccinia triticina</name>
    <dbReference type="NCBI Taxonomy" id="208348"/>
    <lineage>
        <taxon>Eukaryota</taxon>
        <taxon>Fungi</taxon>
        <taxon>Dikarya</taxon>
        <taxon>Basidiomycota</taxon>
        <taxon>Pucciniomycotina</taxon>
        <taxon>Pucciniomycetes</taxon>
        <taxon>Pucciniales</taxon>
        <taxon>Pucciniaceae</taxon>
        <taxon>Puccinia</taxon>
    </lineage>
</organism>
<comment type="subcellular location">
    <subcellularLocation>
        <location evidence="1">Membrane</location>
        <topology evidence="1">Multi-pass membrane protein</topology>
    </subcellularLocation>
</comment>
<dbReference type="PANTHER" id="PTHR23503">
    <property type="entry name" value="SOLUTE CARRIER FAMILY 2"/>
    <property type="match status" value="1"/>
</dbReference>
<name>A0ABY7CDM8_9BASI</name>
<feature type="transmembrane region" description="Helical" evidence="9">
    <location>
        <begin position="461"/>
        <end position="481"/>
    </location>
</feature>
<accession>A0ABY7CDM8</accession>
<dbReference type="PRINTS" id="PR00171">
    <property type="entry name" value="SUGRTRNSPORT"/>
</dbReference>
<reference evidence="11" key="1">
    <citation type="submission" date="2022-10" db="EMBL/GenBank/DDBJ databases">
        <title>Puccinia triticina Genome sequencing and assembly.</title>
        <authorList>
            <person name="Li C."/>
        </authorList>
    </citation>
    <scope>NUCLEOTIDE SEQUENCE</scope>
    <source>
        <strain evidence="11">Pt15</strain>
    </source>
</reference>
<feature type="transmembrane region" description="Helical" evidence="9">
    <location>
        <begin position="225"/>
        <end position="248"/>
    </location>
</feature>
<feature type="transmembrane region" description="Helical" evidence="9">
    <location>
        <begin position="518"/>
        <end position="539"/>
    </location>
</feature>
<gene>
    <name evidence="11" type="ORF">PtA15_3A394</name>
</gene>
<keyword evidence="12" id="KW-1185">Reference proteome</keyword>
<dbReference type="PANTHER" id="PTHR23503:SF8">
    <property type="entry name" value="FACILITATED GLUCOSE TRANSPORTER PROTEIN 1"/>
    <property type="match status" value="1"/>
</dbReference>
<dbReference type="Pfam" id="PF00083">
    <property type="entry name" value="Sugar_tr"/>
    <property type="match status" value="2"/>
</dbReference>
<feature type="region of interest" description="Disordered" evidence="8">
    <location>
        <begin position="111"/>
        <end position="130"/>
    </location>
</feature>
<evidence type="ECO:0000256" key="8">
    <source>
        <dbReference type="SAM" id="MobiDB-lite"/>
    </source>
</evidence>
<feature type="domain" description="Major facilitator superfamily (MFS) profile" evidence="10">
    <location>
        <begin position="137"/>
        <end position="582"/>
    </location>
</feature>
<evidence type="ECO:0000256" key="6">
    <source>
        <dbReference type="ARBA" id="ARBA00023136"/>
    </source>
</evidence>
<evidence type="ECO:0000256" key="1">
    <source>
        <dbReference type="ARBA" id="ARBA00004141"/>
    </source>
</evidence>
<dbReference type="InterPro" id="IPR003663">
    <property type="entry name" value="Sugar/inositol_transpt"/>
</dbReference>
<comment type="similarity">
    <text evidence="2">Belongs to the major facilitator superfamily. Sugar transporter (TC 2.A.1.1) family.</text>
</comment>
<feature type="transmembrane region" description="Helical" evidence="9">
    <location>
        <begin position="487"/>
        <end position="511"/>
    </location>
</feature>
<dbReference type="InterPro" id="IPR036259">
    <property type="entry name" value="MFS_trans_sf"/>
</dbReference>
<proteinExistence type="inferred from homology"/>
<keyword evidence="5 9" id="KW-1133">Transmembrane helix</keyword>
<keyword evidence="6 9" id="KW-0472">Membrane</keyword>
<dbReference type="PROSITE" id="PS00216">
    <property type="entry name" value="SUGAR_TRANSPORT_1"/>
    <property type="match status" value="1"/>
</dbReference>
<protein>
    <recommendedName>
        <fullName evidence="10">Major facilitator superfamily (MFS) profile domain-containing protein</fullName>
    </recommendedName>
</protein>
<evidence type="ECO:0000313" key="12">
    <source>
        <dbReference type="Proteomes" id="UP001164743"/>
    </source>
</evidence>
<evidence type="ECO:0000256" key="5">
    <source>
        <dbReference type="ARBA" id="ARBA00022989"/>
    </source>
</evidence>
<evidence type="ECO:0000259" key="10">
    <source>
        <dbReference type="PROSITE" id="PS50850"/>
    </source>
</evidence>
<dbReference type="EMBL" id="CP110423">
    <property type="protein sequence ID" value="WAQ83028.1"/>
    <property type="molecule type" value="Genomic_DNA"/>
</dbReference>
<dbReference type="InterPro" id="IPR005828">
    <property type="entry name" value="MFS_sugar_transport-like"/>
</dbReference>
<keyword evidence="4 9" id="KW-0812">Transmembrane</keyword>
<dbReference type="Gene3D" id="1.20.1250.20">
    <property type="entry name" value="MFS general substrate transporter like domains"/>
    <property type="match status" value="2"/>
</dbReference>
<evidence type="ECO:0000256" key="9">
    <source>
        <dbReference type="SAM" id="Phobius"/>
    </source>
</evidence>
<evidence type="ECO:0000256" key="4">
    <source>
        <dbReference type="ARBA" id="ARBA00022692"/>
    </source>
</evidence>
<dbReference type="Proteomes" id="UP001164743">
    <property type="component" value="Chromosome 3A"/>
</dbReference>
<sequence length="582" mass="61931">MLFSCLARKTFAIILILVTQIFAPTRLVLTADDSFDLAHAVHRDTHGTIVGLDLPSHSIIMANHQVHALSLPHLSVNKNRPHVSLAYLADIHSALIIILKASLKWVPLVGPRPSKPDPQRPPHRQSSMPSTQHFAFSVGWIVISAFSYGYHISALNGAQDAISCRSNRARPDDQALYPSLSLLTPCIAMSDTLFGLLTSSYTVGGFVGSMYASRVATGRGNRRTLVLSALAIAGGSLVMALANMFVLLLLGRTLVGVGCGLTTVLVPLSLADVAPSTIRGAIGVTNQLAIVLGIFAAQILSLPLATAFRWRWIFAFSALVSLLQLVLAPLLAADLAADPSSDRSDDDDPLDFEHEALLAPAHSIHLQPPSVPPLPPLSLAQLLRDQPWKLDPALASGLAIVLITQLAQQLSGINAVLYYSTSIMKSVLPTKALYISIFVTAINVLMTFPALFLVDKLGRKRLLVLSAGMMAGTSLVLGVAINHELAHLSSLAIVLFVASFSLGLGPIPFVILSEVVPAYAVSAAGSLGLALNWAANFLVGLAFLPLRNRLATPDGDGDGNVFFIFTGLGALSTLLILRQFPR</sequence>
<feature type="transmembrane region" description="Helical" evidence="9">
    <location>
        <begin position="254"/>
        <end position="274"/>
    </location>
</feature>
<dbReference type="InterPro" id="IPR020846">
    <property type="entry name" value="MFS_dom"/>
</dbReference>
<dbReference type="InterPro" id="IPR045263">
    <property type="entry name" value="GLUT"/>
</dbReference>
<dbReference type="PROSITE" id="PS50850">
    <property type="entry name" value="MFS"/>
    <property type="match status" value="1"/>
</dbReference>
<feature type="transmembrane region" description="Helical" evidence="9">
    <location>
        <begin position="559"/>
        <end position="577"/>
    </location>
</feature>
<feature type="transmembrane region" description="Helical" evidence="9">
    <location>
        <begin position="432"/>
        <end position="454"/>
    </location>
</feature>
<keyword evidence="3" id="KW-0813">Transport</keyword>
<dbReference type="SUPFAM" id="SSF103473">
    <property type="entry name" value="MFS general substrate transporter"/>
    <property type="match status" value="1"/>
</dbReference>
<dbReference type="GeneID" id="77808253"/>
<evidence type="ECO:0000256" key="7">
    <source>
        <dbReference type="ARBA" id="ARBA00049119"/>
    </source>
</evidence>
<dbReference type="RefSeq" id="XP_053018583.1">
    <property type="nucleotide sequence ID" value="XM_053167358.1"/>
</dbReference>
<feature type="transmembrane region" description="Helical" evidence="9">
    <location>
        <begin position="281"/>
        <end position="300"/>
    </location>
</feature>
<evidence type="ECO:0000256" key="3">
    <source>
        <dbReference type="ARBA" id="ARBA00022448"/>
    </source>
</evidence>